<evidence type="ECO:0000313" key="3">
    <source>
        <dbReference type="Proteomes" id="UP000053370"/>
    </source>
</evidence>
<accession>A0A0S7BT98</accession>
<reference evidence="2" key="1">
    <citation type="journal article" date="2015" name="Genome Announc.">
        <title>Draft Genome Sequence of Anaerolineae Strain TC1, a Novel Isolate from a Methanogenic Wastewater Treatment System.</title>
        <authorList>
            <person name="Matsuura N."/>
            <person name="Tourlousse D.M."/>
            <person name="Sun L."/>
            <person name="Toyonaga M."/>
            <person name="Kuroda K."/>
            <person name="Ohashi A."/>
            <person name="Cruz R."/>
            <person name="Yamaguchi T."/>
            <person name="Sekiguchi Y."/>
        </authorList>
    </citation>
    <scope>NUCLEOTIDE SEQUENCE [LARGE SCALE GENOMIC DNA]</scope>
    <source>
        <strain evidence="2">TC1</strain>
    </source>
</reference>
<proteinExistence type="predicted"/>
<dbReference type="AlphaFoldDB" id="A0A0S7BT98"/>
<protein>
    <recommendedName>
        <fullName evidence="1">DUF6259 domain-containing protein</fullName>
    </recommendedName>
</protein>
<organism evidence="2">
    <name type="scientific">Flexilinea flocculi</name>
    <dbReference type="NCBI Taxonomy" id="1678840"/>
    <lineage>
        <taxon>Bacteria</taxon>
        <taxon>Bacillati</taxon>
        <taxon>Chloroflexota</taxon>
        <taxon>Anaerolineae</taxon>
        <taxon>Anaerolineales</taxon>
        <taxon>Anaerolineaceae</taxon>
        <taxon>Flexilinea</taxon>
    </lineage>
</organism>
<dbReference type="Pfam" id="PF19773">
    <property type="entry name" value="DUF6259"/>
    <property type="match status" value="1"/>
</dbReference>
<dbReference type="STRING" id="1678840.ATC1_13213"/>
<dbReference type="EMBL" id="DF968181">
    <property type="protein sequence ID" value="GAP40246.1"/>
    <property type="molecule type" value="Genomic_DNA"/>
</dbReference>
<evidence type="ECO:0000313" key="2">
    <source>
        <dbReference type="EMBL" id="GAP40246.1"/>
    </source>
</evidence>
<dbReference type="OrthoDB" id="1097392at2"/>
<feature type="domain" description="DUF6259" evidence="1">
    <location>
        <begin position="243"/>
        <end position="559"/>
    </location>
</feature>
<dbReference type="Proteomes" id="UP000053370">
    <property type="component" value="Unassembled WGS sequence"/>
</dbReference>
<sequence>MYRIENSKLRVIFSEKMGLQEIYDKVAGRNYIDSDSNSPLFCIELSEIYNGIIQKGSISVTSFSANKTEVNEKNGNLEIKFFQLDSLDIDVICKIRLEEITGLSYWTIKIQNQSPFAVRSVNFPLICAIAPLSGNGTNDRILLPKADGYLLPSPLVSDWEGDYPHRRFNQRFAYPGEGREFPENICCQLLAYYDNNGGLYIATYDGNGHPKRLGPIIKNACQNLYLDFSPEHLFSEKPCTDCEVPYETVVGCFSGNWQDAAALYKRWAIKQNWCTKILAQRDDVPDWVKKGAFFLNFRLRYQKEGENYLRKVPEFCKEWQSYLNMPIVAMMVGWEKNGEWVGLDYFPLYGDQENREMCISLKIEGIIPFHFGLSGLKLPIRKRIGKDATQPELSIDYNNRQNFDKNYRSQATIDSDGNVMMDSNISSWDGLHGYACVSTHQAYTQIVEAANRLVEEYDSVVVQADQIFGGAVPECYSAEHGHPLGRGKWQVDCLRNLYQTTRKTCKEKNRDFALSQEFPSELFIQDLDICHGRVSDQPRGIWGVPLFTFLYHEYLSCYGGDWSSLLPDDTCGIYTQANNFVFGSQCAGSPQTAYKDPTNKEPQACSPEIMNMAKQTCTLFQKYTKYLVFGKMIRTYNLDVPDTEVVFVGMDFSGWKKKPIKVPSILNCAWMATDGKIAFSLSNISDKEIIFTVPNLGGTQKAIIETCTEKIQLFADGDYVLIKMRSNTAAILEFE</sequence>
<evidence type="ECO:0000259" key="1">
    <source>
        <dbReference type="Pfam" id="PF19773"/>
    </source>
</evidence>
<gene>
    <name evidence="2" type="ORF">ATC1_13213</name>
</gene>
<keyword evidence="3" id="KW-1185">Reference proteome</keyword>
<dbReference type="RefSeq" id="WP_062279363.1">
    <property type="nucleotide sequence ID" value="NZ_DF968181.1"/>
</dbReference>
<name>A0A0S7BT98_9CHLR</name>
<dbReference type="InterPro" id="IPR046226">
    <property type="entry name" value="DUF6259"/>
</dbReference>